<dbReference type="RefSeq" id="WP_095070750.1">
    <property type="nucleotide sequence ID" value="NZ_LT899436.1"/>
</dbReference>
<sequence length="142" mass="16222">MFTIFKKKKQKYFIINCNTDSILVNGTPLTFPTDFENLVEIFGKPSRTINSSSEYVIWDDYGVSSSLKDDNKIVSINVYQNINASEYVPKKPYTGTLFFEEEDITFNEFSKIGLGKIAIHRLGSENETRFGFSLGINNDYKA</sequence>
<evidence type="ECO:0000313" key="2">
    <source>
        <dbReference type="EMBL" id="SNR15189.1"/>
    </source>
</evidence>
<dbReference type="KEGG" id="tje:TJEJU_1458"/>
<dbReference type="InterPro" id="IPR056640">
    <property type="entry name" value="DUF7738"/>
</dbReference>
<dbReference type="OrthoDB" id="1188491at2"/>
<dbReference type="AlphaFoldDB" id="A0A238U7M3"/>
<evidence type="ECO:0000313" key="3">
    <source>
        <dbReference type="Proteomes" id="UP000215214"/>
    </source>
</evidence>
<dbReference type="Pfam" id="PF24880">
    <property type="entry name" value="DUF7738"/>
    <property type="match status" value="1"/>
</dbReference>
<name>A0A238U7M3_9FLAO</name>
<reference evidence="2 3" key="1">
    <citation type="submission" date="2017-07" db="EMBL/GenBank/DDBJ databases">
        <authorList>
            <person name="Sun Z.S."/>
            <person name="Albrecht U."/>
            <person name="Echele G."/>
            <person name="Lee C.C."/>
        </authorList>
    </citation>
    <scope>NUCLEOTIDE SEQUENCE [LARGE SCALE GENOMIC DNA]</scope>
    <source>
        <strain evidence="3">type strain: KCTC 22618</strain>
    </source>
</reference>
<evidence type="ECO:0000259" key="1">
    <source>
        <dbReference type="Pfam" id="PF24880"/>
    </source>
</evidence>
<organism evidence="2 3">
    <name type="scientific">Tenacibaculum jejuense</name>
    <dbReference type="NCBI Taxonomy" id="584609"/>
    <lineage>
        <taxon>Bacteria</taxon>
        <taxon>Pseudomonadati</taxon>
        <taxon>Bacteroidota</taxon>
        <taxon>Flavobacteriia</taxon>
        <taxon>Flavobacteriales</taxon>
        <taxon>Flavobacteriaceae</taxon>
        <taxon>Tenacibaculum</taxon>
    </lineage>
</organism>
<keyword evidence="3" id="KW-1185">Reference proteome</keyword>
<feature type="domain" description="DUF7738" evidence="1">
    <location>
        <begin position="15"/>
        <end position="112"/>
    </location>
</feature>
<proteinExistence type="predicted"/>
<accession>A0A238U7M3</accession>
<dbReference type="Proteomes" id="UP000215214">
    <property type="component" value="Chromosome TJEJU"/>
</dbReference>
<dbReference type="EMBL" id="LT899436">
    <property type="protein sequence ID" value="SNR15189.1"/>
    <property type="molecule type" value="Genomic_DNA"/>
</dbReference>
<protein>
    <recommendedName>
        <fullName evidence="1">DUF7738 domain-containing protein</fullName>
    </recommendedName>
</protein>
<gene>
    <name evidence="2" type="ORF">TJEJU_1458</name>
</gene>